<evidence type="ECO:0000256" key="1">
    <source>
        <dbReference type="SAM" id="MobiDB-lite"/>
    </source>
</evidence>
<dbReference type="SUPFAM" id="SSF55073">
    <property type="entry name" value="Nucleotide cyclase"/>
    <property type="match status" value="1"/>
</dbReference>
<name>A0A1H7ABD3_9DEIO</name>
<dbReference type="SMART" id="SM00267">
    <property type="entry name" value="GGDEF"/>
    <property type="match status" value="1"/>
</dbReference>
<feature type="domain" description="GGDEF" evidence="2">
    <location>
        <begin position="12"/>
        <end position="141"/>
    </location>
</feature>
<evidence type="ECO:0000313" key="3">
    <source>
        <dbReference type="EMBL" id="SEJ59190.1"/>
    </source>
</evidence>
<dbReference type="GO" id="GO:0005886">
    <property type="term" value="C:plasma membrane"/>
    <property type="evidence" value="ECO:0007669"/>
    <property type="project" value="TreeGrafter"/>
</dbReference>
<protein>
    <submittedName>
        <fullName evidence="3">Diguanylate cyclase (GGDEF) domain-containing protein</fullName>
    </submittedName>
</protein>
<feature type="compositionally biased region" description="Basic and acidic residues" evidence="1">
    <location>
        <begin position="135"/>
        <end position="145"/>
    </location>
</feature>
<evidence type="ECO:0000313" key="4">
    <source>
        <dbReference type="Proteomes" id="UP000199223"/>
    </source>
</evidence>
<reference evidence="4" key="1">
    <citation type="submission" date="2016-10" db="EMBL/GenBank/DDBJ databases">
        <authorList>
            <person name="Varghese N."/>
            <person name="Submissions S."/>
        </authorList>
    </citation>
    <scope>NUCLEOTIDE SEQUENCE [LARGE SCALE GENOMIC DNA]</scope>
    <source>
        <strain evidence="4">CGMCC 1.10218</strain>
    </source>
</reference>
<feature type="region of interest" description="Disordered" evidence="1">
    <location>
        <begin position="135"/>
        <end position="161"/>
    </location>
</feature>
<accession>A0A1H7ABD3</accession>
<dbReference type="PROSITE" id="PS50887">
    <property type="entry name" value="GGDEF"/>
    <property type="match status" value="1"/>
</dbReference>
<dbReference type="GO" id="GO:0043709">
    <property type="term" value="P:cell adhesion involved in single-species biofilm formation"/>
    <property type="evidence" value="ECO:0007669"/>
    <property type="project" value="TreeGrafter"/>
</dbReference>
<dbReference type="NCBIfam" id="TIGR00254">
    <property type="entry name" value="GGDEF"/>
    <property type="match status" value="1"/>
</dbReference>
<sequence length="161" mass="17459">MAQVLAGTSRARPRLLIMMDVHRFKTYNDIFGHATGDDVLRGLGRVLRRVLGGEGAYRLGGDEFALLPPTGTRPAHIAAHLEREVRAEAWPPGIGPVRLQAGAVLSTPGLSPHQWLRQADARLYRAKHARQGEDRWDVEFGRGDLGEPDAADEGAGDSGPP</sequence>
<dbReference type="STRING" id="856736.SAMN04488058_11168"/>
<dbReference type="Gene3D" id="3.30.70.270">
    <property type="match status" value="1"/>
</dbReference>
<dbReference type="GO" id="GO:0052621">
    <property type="term" value="F:diguanylate cyclase activity"/>
    <property type="evidence" value="ECO:0007669"/>
    <property type="project" value="TreeGrafter"/>
</dbReference>
<dbReference type="AlphaFoldDB" id="A0A1H7ABD3"/>
<dbReference type="InterPro" id="IPR050469">
    <property type="entry name" value="Diguanylate_Cyclase"/>
</dbReference>
<dbReference type="GO" id="GO:1902201">
    <property type="term" value="P:negative regulation of bacterial-type flagellum-dependent cell motility"/>
    <property type="evidence" value="ECO:0007669"/>
    <property type="project" value="TreeGrafter"/>
</dbReference>
<feature type="compositionally biased region" description="Acidic residues" evidence="1">
    <location>
        <begin position="146"/>
        <end position="155"/>
    </location>
</feature>
<dbReference type="PANTHER" id="PTHR45138">
    <property type="entry name" value="REGULATORY COMPONENTS OF SENSORY TRANSDUCTION SYSTEM"/>
    <property type="match status" value="1"/>
</dbReference>
<dbReference type="CDD" id="cd01949">
    <property type="entry name" value="GGDEF"/>
    <property type="match status" value="1"/>
</dbReference>
<gene>
    <name evidence="3" type="ORF">SAMN04488058_11168</name>
</gene>
<dbReference type="InterPro" id="IPR000160">
    <property type="entry name" value="GGDEF_dom"/>
</dbReference>
<keyword evidence="4" id="KW-1185">Reference proteome</keyword>
<dbReference type="InterPro" id="IPR029787">
    <property type="entry name" value="Nucleotide_cyclase"/>
</dbReference>
<dbReference type="Pfam" id="PF00990">
    <property type="entry name" value="GGDEF"/>
    <property type="match status" value="1"/>
</dbReference>
<organism evidence="3 4">
    <name type="scientific">Deinococcus reticulitermitis</name>
    <dbReference type="NCBI Taxonomy" id="856736"/>
    <lineage>
        <taxon>Bacteria</taxon>
        <taxon>Thermotogati</taxon>
        <taxon>Deinococcota</taxon>
        <taxon>Deinococci</taxon>
        <taxon>Deinococcales</taxon>
        <taxon>Deinococcaceae</taxon>
        <taxon>Deinococcus</taxon>
    </lineage>
</organism>
<dbReference type="PANTHER" id="PTHR45138:SF9">
    <property type="entry name" value="DIGUANYLATE CYCLASE DGCM-RELATED"/>
    <property type="match status" value="1"/>
</dbReference>
<dbReference type="Proteomes" id="UP000199223">
    <property type="component" value="Unassembled WGS sequence"/>
</dbReference>
<evidence type="ECO:0000259" key="2">
    <source>
        <dbReference type="PROSITE" id="PS50887"/>
    </source>
</evidence>
<proteinExistence type="predicted"/>
<dbReference type="EMBL" id="FNZA01000011">
    <property type="protein sequence ID" value="SEJ59190.1"/>
    <property type="molecule type" value="Genomic_DNA"/>
</dbReference>
<dbReference type="InterPro" id="IPR043128">
    <property type="entry name" value="Rev_trsase/Diguanyl_cyclase"/>
</dbReference>